<dbReference type="Pfam" id="PF00515">
    <property type="entry name" value="TPR_1"/>
    <property type="match status" value="1"/>
</dbReference>
<protein>
    <submittedName>
        <fullName evidence="4">Tetratricopeptide repeat protein</fullName>
    </submittedName>
</protein>
<dbReference type="InterPro" id="IPR011990">
    <property type="entry name" value="TPR-like_helical_dom_sf"/>
</dbReference>
<keyword evidence="2 3" id="KW-0802">TPR repeat</keyword>
<dbReference type="PANTHER" id="PTHR44943:SF8">
    <property type="entry name" value="TPR REPEAT-CONTAINING PROTEIN MJ0263"/>
    <property type="match status" value="1"/>
</dbReference>
<accession>A0ABU2YMP2</accession>
<feature type="repeat" description="TPR" evidence="3">
    <location>
        <begin position="48"/>
        <end position="81"/>
    </location>
</feature>
<reference evidence="4 5" key="1">
    <citation type="submission" date="2023-09" db="EMBL/GenBank/DDBJ databases">
        <authorList>
            <person name="Rey-Velasco X."/>
        </authorList>
    </citation>
    <scope>NUCLEOTIDE SEQUENCE [LARGE SCALE GENOMIC DNA]</scope>
    <source>
        <strain evidence="4 5">W332</strain>
    </source>
</reference>
<evidence type="ECO:0000313" key="5">
    <source>
        <dbReference type="Proteomes" id="UP001259492"/>
    </source>
</evidence>
<evidence type="ECO:0000256" key="1">
    <source>
        <dbReference type="ARBA" id="ARBA00022737"/>
    </source>
</evidence>
<evidence type="ECO:0000313" key="4">
    <source>
        <dbReference type="EMBL" id="MDT0558959.1"/>
    </source>
</evidence>
<organism evidence="4 5">
    <name type="scientific">Microcosmobacter mediterraneus</name>
    <dbReference type="NCBI Taxonomy" id="3075607"/>
    <lineage>
        <taxon>Bacteria</taxon>
        <taxon>Pseudomonadati</taxon>
        <taxon>Bacteroidota</taxon>
        <taxon>Flavobacteriia</taxon>
        <taxon>Flavobacteriales</taxon>
        <taxon>Flavobacteriaceae</taxon>
        <taxon>Microcosmobacter</taxon>
    </lineage>
</organism>
<dbReference type="InterPro" id="IPR019734">
    <property type="entry name" value="TPR_rpt"/>
</dbReference>
<proteinExistence type="predicted"/>
<evidence type="ECO:0000256" key="2">
    <source>
        <dbReference type="ARBA" id="ARBA00022803"/>
    </source>
</evidence>
<keyword evidence="1" id="KW-0677">Repeat</keyword>
<sequence length="378" mass="44678">MRKLLVIIYILALKAEAQSSALDIGNDLFAKGNYTKAVKAYLEYNDSTAVFDKIAKSYMALGLTNKAVLYYEKSFNAFPDNELIMYNYAKILLSTKQYNKASHLFEKLIYKDYKNPNYHYQKGLVLEKMKDSMEKAIDRFNSAFRLDNSHQKSIVKLAKYYIKKRRHQSVDFYVDRGLEYALQSPSLHSLKAQNYYYKEDYAKAIVWFEKLIALGESSEFIHEKLSLSYGHEYEYKKAIEQRKKVLEYNAMDAVSMYVIGQYYQRLNNHEEAEKWITKYLKLSDIPLDAEYTNLGMSYNYQKKYKEAIDAFKTALKEDSNNISAQFFLVRTKDEFYKDIDAKIKLYKDFKDKYPKSPFLPMAEMRLSELKKEKFLDQD</sequence>
<feature type="repeat" description="TPR" evidence="3">
    <location>
        <begin position="288"/>
        <end position="321"/>
    </location>
</feature>
<comment type="caution">
    <text evidence="4">The sequence shown here is derived from an EMBL/GenBank/DDBJ whole genome shotgun (WGS) entry which is preliminary data.</text>
</comment>
<dbReference type="PROSITE" id="PS50005">
    <property type="entry name" value="TPR"/>
    <property type="match status" value="2"/>
</dbReference>
<dbReference type="PANTHER" id="PTHR44943">
    <property type="entry name" value="CELLULOSE SYNTHASE OPERON PROTEIN C"/>
    <property type="match status" value="1"/>
</dbReference>
<name>A0ABU2YMP2_9FLAO</name>
<dbReference type="Pfam" id="PF14559">
    <property type="entry name" value="TPR_19"/>
    <property type="match status" value="1"/>
</dbReference>
<dbReference type="SMART" id="SM00028">
    <property type="entry name" value="TPR"/>
    <property type="match status" value="6"/>
</dbReference>
<dbReference type="Gene3D" id="1.25.40.10">
    <property type="entry name" value="Tetratricopeptide repeat domain"/>
    <property type="match status" value="3"/>
</dbReference>
<dbReference type="EMBL" id="JAVRIA010000005">
    <property type="protein sequence ID" value="MDT0558959.1"/>
    <property type="molecule type" value="Genomic_DNA"/>
</dbReference>
<dbReference type="Pfam" id="PF13181">
    <property type="entry name" value="TPR_8"/>
    <property type="match status" value="1"/>
</dbReference>
<gene>
    <name evidence="4" type="ORF">RM697_09890</name>
</gene>
<keyword evidence="5" id="KW-1185">Reference proteome</keyword>
<evidence type="ECO:0000256" key="3">
    <source>
        <dbReference type="PROSITE-ProRule" id="PRU00339"/>
    </source>
</evidence>
<dbReference type="SUPFAM" id="SSF48452">
    <property type="entry name" value="TPR-like"/>
    <property type="match status" value="1"/>
</dbReference>
<dbReference type="RefSeq" id="WP_311427724.1">
    <property type="nucleotide sequence ID" value="NZ_JAVRIA010000005.1"/>
</dbReference>
<dbReference type="InterPro" id="IPR051685">
    <property type="entry name" value="Ycf3/AcsC/BcsC/TPR_MFPF"/>
</dbReference>
<dbReference type="Proteomes" id="UP001259492">
    <property type="component" value="Unassembled WGS sequence"/>
</dbReference>